<dbReference type="EMBL" id="RSAS01000616">
    <property type="protein sequence ID" value="RRR69567.1"/>
    <property type="molecule type" value="Genomic_DNA"/>
</dbReference>
<dbReference type="AlphaFoldDB" id="A0A426TVU6"/>
<dbReference type="InterPro" id="IPR054612">
    <property type="entry name" value="Phage_capsid-like_C"/>
</dbReference>
<comment type="subcellular location">
    <subcellularLocation>
        <location evidence="1">Virion</location>
    </subcellularLocation>
</comment>
<dbReference type="NCBIfam" id="TIGR01554">
    <property type="entry name" value="major_cap_HK97"/>
    <property type="match status" value="1"/>
</dbReference>
<dbReference type="Proteomes" id="UP000280307">
    <property type="component" value="Unassembled WGS sequence"/>
</dbReference>
<dbReference type="Pfam" id="PF05065">
    <property type="entry name" value="Phage_capsid"/>
    <property type="match status" value="1"/>
</dbReference>
<dbReference type="InterPro" id="IPR024455">
    <property type="entry name" value="Phage_capsid"/>
</dbReference>
<proteinExistence type="predicted"/>
<evidence type="ECO:0000259" key="2">
    <source>
        <dbReference type="Pfam" id="PF05065"/>
    </source>
</evidence>
<organism evidence="3 4">
    <name type="scientific">Candidatus Viridilinea halotolerans</name>
    <dbReference type="NCBI Taxonomy" id="2491704"/>
    <lineage>
        <taxon>Bacteria</taxon>
        <taxon>Bacillati</taxon>
        <taxon>Chloroflexota</taxon>
        <taxon>Chloroflexia</taxon>
        <taxon>Chloroflexales</taxon>
        <taxon>Chloroflexineae</taxon>
        <taxon>Oscillochloridaceae</taxon>
        <taxon>Candidatus Viridilinea</taxon>
    </lineage>
</organism>
<dbReference type="SUPFAM" id="SSF56563">
    <property type="entry name" value="Major capsid protein gp5"/>
    <property type="match status" value="1"/>
</dbReference>
<evidence type="ECO:0000256" key="1">
    <source>
        <dbReference type="ARBA" id="ARBA00004328"/>
    </source>
</evidence>
<comment type="caution">
    <text evidence="3">The sequence shown here is derived from an EMBL/GenBank/DDBJ whole genome shotgun (WGS) entry which is preliminary data.</text>
</comment>
<evidence type="ECO:0000313" key="4">
    <source>
        <dbReference type="Proteomes" id="UP000280307"/>
    </source>
</evidence>
<feature type="domain" description="Phage capsid-like C-terminal" evidence="2">
    <location>
        <begin position="14"/>
        <end position="295"/>
    </location>
</feature>
<protein>
    <submittedName>
        <fullName evidence="3">Phage major capsid protein</fullName>
    </submittedName>
</protein>
<sequence>MTYDNLIDRSDAAALMPEDVARDIIQGVARQSYVLSLATRLPDMPRKTRRMPVLSVLPTAYFVNGDTGLKQTTEVSWQNKFITAEEIAVIVPVPNIVLDDSAYDIWGEVRPHIETAFGKLIDATMLYGGLPGYTRPSNDWPEGVVTSAMAGGMALSLAGAADLYDATLGEFGTFHFVEEAGFSVTGNVAAVSMRAKLRGARDSDGHPIFSRNANGAFDLDGSPIVFPENGSVDTSQSLLVSGDFRQLVFAVRTDINYTIATSGVITDNNNTIIYNLFQQDMTAMKVIMRLGWQLPNPPNWLKPNNNDATRYPFAVLTP</sequence>
<reference evidence="3 4" key="1">
    <citation type="submission" date="2018-12" db="EMBL/GenBank/DDBJ databases">
        <title>Genome Sequence of Candidatus Viridilinea halotolerans isolated from saline sulfide-rich spring.</title>
        <authorList>
            <person name="Grouzdev D.S."/>
            <person name="Burganskaya E.I."/>
            <person name="Krutkina M.S."/>
            <person name="Sukhacheva M.V."/>
            <person name="Gorlenko V.M."/>
        </authorList>
    </citation>
    <scope>NUCLEOTIDE SEQUENCE [LARGE SCALE GENOMIC DNA]</scope>
    <source>
        <strain evidence="3">Chok-6</strain>
    </source>
</reference>
<evidence type="ECO:0000313" key="3">
    <source>
        <dbReference type="EMBL" id="RRR69567.1"/>
    </source>
</evidence>
<gene>
    <name evidence="3" type="ORF">EI684_15315</name>
</gene>
<accession>A0A426TVU6</accession>
<name>A0A426TVU6_9CHLR</name>